<name>A0ACD4CVT4_9HYPH</name>
<geneLocation type="plasmid" evidence="1 2">
    <name>p_unnamed3</name>
</geneLocation>
<dbReference type="Proteomes" id="UP001061991">
    <property type="component" value="Plasmid p_unnamed3"/>
</dbReference>
<evidence type="ECO:0000313" key="1">
    <source>
        <dbReference type="EMBL" id="UXN57712.1"/>
    </source>
</evidence>
<accession>A0ACD4CVT4</accession>
<proteinExistence type="predicted"/>
<keyword evidence="1" id="KW-0614">Plasmid</keyword>
<evidence type="ECO:0000313" key="2">
    <source>
        <dbReference type="Proteomes" id="UP001061991"/>
    </source>
</evidence>
<organism evidence="1 2">
    <name type="scientific">Phyllobacterium zundukense</name>
    <dbReference type="NCBI Taxonomy" id="1867719"/>
    <lineage>
        <taxon>Bacteria</taxon>
        <taxon>Pseudomonadati</taxon>
        <taxon>Pseudomonadota</taxon>
        <taxon>Alphaproteobacteria</taxon>
        <taxon>Hyphomicrobiales</taxon>
        <taxon>Phyllobacteriaceae</taxon>
        <taxon>Phyllobacterium</taxon>
    </lineage>
</organism>
<gene>
    <name evidence="1" type="ORF">N8E88_02570</name>
</gene>
<sequence length="193" mass="21998">MIAALTGIITTAVTIRNSRKLQIVDLDIKGYAAATAKEMALIAERQADLRDVELKNATAFRLAEMLFKRYEALRNDISDLRTMLDLYKNSPGELADAVRERILSPCNSISLHVSPKGSFDEEFNTQIEHIKAFLHSGHEYWQARRDFFAAFDLNCWKLVDAEFARVQETIAKGRLVERHQPEPSKFKVTQSRA</sequence>
<protein>
    <submittedName>
        <fullName evidence="1">Uncharacterized protein</fullName>
    </submittedName>
</protein>
<keyword evidence="2" id="KW-1185">Reference proteome</keyword>
<reference evidence="1" key="1">
    <citation type="submission" date="2022-09" db="EMBL/GenBank/DDBJ databases">
        <title>Interaction between co-microsymbionts with complementary sets of symbiotic genes in legume-rhizobium systems.</title>
        <authorList>
            <person name="Safronova V."/>
            <person name="Sazanova A."/>
            <person name="Afonin A."/>
            <person name="Chirak E."/>
        </authorList>
    </citation>
    <scope>NUCLEOTIDE SEQUENCE</scope>
    <source>
        <strain evidence="1">A18/3m</strain>
    </source>
</reference>
<dbReference type="EMBL" id="CP104970">
    <property type="protein sequence ID" value="UXN57712.1"/>
    <property type="molecule type" value="Genomic_DNA"/>
</dbReference>